<gene>
    <name evidence="1" type="ORF">F5876DRAFT_82039</name>
</gene>
<keyword evidence="2" id="KW-1185">Reference proteome</keyword>
<dbReference type="EMBL" id="MU795654">
    <property type="protein sequence ID" value="KAJ3805203.1"/>
    <property type="molecule type" value="Genomic_DNA"/>
</dbReference>
<proteinExistence type="predicted"/>
<accession>A0ACC1TKU5</accession>
<protein>
    <submittedName>
        <fullName evidence="1">Ribonuclease H-like domain-containing protein</fullName>
    </submittedName>
</protein>
<name>A0ACC1TKU5_9AGAR</name>
<comment type="caution">
    <text evidence="1">The sequence shown here is derived from an EMBL/GenBank/DDBJ whole genome shotgun (WGS) entry which is preliminary data.</text>
</comment>
<reference evidence="1" key="1">
    <citation type="submission" date="2022-09" db="EMBL/GenBank/DDBJ databases">
        <title>A Global Phylogenomic Analysis of the Shiitake Genus Lentinula.</title>
        <authorList>
            <consortium name="DOE Joint Genome Institute"/>
            <person name="Sierra-Patev S."/>
            <person name="Min B."/>
            <person name="Naranjo-Ortiz M."/>
            <person name="Looney B."/>
            <person name="Konkel Z."/>
            <person name="Slot J.C."/>
            <person name="Sakamoto Y."/>
            <person name="Steenwyk J.L."/>
            <person name="Rokas A."/>
            <person name="Carro J."/>
            <person name="Camarero S."/>
            <person name="Ferreira P."/>
            <person name="Molpeceres G."/>
            <person name="Ruiz-Duenas F.J."/>
            <person name="Serrano A."/>
            <person name="Henrissat B."/>
            <person name="Drula E."/>
            <person name="Hughes K.W."/>
            <person name="Mata J.L."/>
            <person name="Ishikawa N.K."/>
            <person name="Vargas-Isla R."/>
            <person name="Ushijima S."/>
            <person name="Smith C.A."/>
            <person name="Ahrendt S."/>
            <person name="Andreopoulos W."/>
            <person name="He G."/>
            <person name="Labutti K."/>
            <person name="Lipzen A."/>
            <person name="Ng V."/>
            <person name="Riley R."/>
            <person name="Sandor L."/>
            <person name="Barry K."/>
            <person name="Martinez A.T."/>
            <person name="Xiao Y."/>
            <person name="Gibbons J.G."/>
            <person name="Terashima K."/>
            <person name="Grigoriev I.V."/>
            <person name="Hibbett D.S."/>
        </authorList>
    </citation>
    <scope>NUCLEOTIDE SEQUENCE</scope>
    <source>
        <strain evidence="1">TMI1499</strain>
    </source>
</reference>
<organism evidence="1 2">
    <name type="scientific">Lentinula aff. lateritia</name>
    <dbReference type="NCBI Taxonomy" id="2804960"/>
    <lineage>
        <taxon>Eukaryota</taxon>
        <taxon>Fungi</taxon>
        <taxon>Dikarya</taxon>
        <taxon>Basidiomycota</taxon>
        <taxon>Agaricomycotina</taxon>
        <taxon>Agaricomycetes</taxon>
        <taxon>Agaricomycetidae</taxon>
        <taxon>Agaricales</taxon>
        <taxon>Marasmiineae</taxon>
        <taxon>Omphalotaceae</taxon>
        <taxon>Lentinula</taxon>
    </lineage>
</organism>
<evidence type="ECO:0000313" key="1">
    <source>
        <dbReference type="EMBL" id="KAJ3805203.1"/>
    </source>
</evidence>
<sequence length="969" mass="108749">MRQHGKHFVQFLLHFHLAKPLAMEPPLMPALEELPEKTQHILLYLRTYLKHLPKSLPKSQKGEIPKYPFGTFRIDRDLLEHTGDYVGAINETFKRIFGWKTRTTGDGILNITERGEKDIGAVADLLEGFLKQYPDSEGRSNAVLEKWAEDITNGCIKAILDAGEELPDIPATVSESYRKRKECSQGTPDPEDDYMTKRRKLSKDFDHLILKAKSSGKGAKGKPSIARLAVKYVSSIDNSPYFGCTAEKCSWLQDGNASEDRLLKHAADCKHLSPENHNYAVSLQAGVALGAKVGTSHLTRSKASVSASTSILIAPAEHAPEVKSGSFFADFTGTGQKELQTRLDHCIMKLICVCGVVPNILDSDEWREFMSIANLKYKVTSSSTFRDKHIPREAAHVHQETVKILRNHHNLTFTFDGNNTRGHESVYTGHFTTPNRQTFLFCGYGDTTYWKHKKGRELAKAEHPILSVLPDACHHISLTIGDITKLEEFKPMIDILKATIQYFSHSDSSTKKVEALRKQENITKGLVTIGKTRFATHYTAAVALERCFPVIRDLTVDKAINFKNKDVAAIFTGRHRGAQFQLSLAQYIQIVGPLARSLWALESAKTNAAHVFLFWLAMGAELKDLFERDVSETEIEPELARKITQIFNSRYRQFIEQTPDDPYFTAFYLDPRYIHSDLLLGSSPGTIPVPTITIHAGTSLRSRVDQEADQTLNPKAYRRVKKALKEVLRCEVELWKEHPLSSSLTPLMTQVNTVKVLAGEFVSQLITYSRGEYPFSDPVGDKSVLEWWTELGKHPKARVLAYLGVKAYSALANSMADERTGSRFTWFNSALRNRQKVNTLVDMTKIGQCNLASKKAKAQKKAHDRKKQGDESDSDEVEDESNPQVKLIDLLDQQEATEDVDELDLSTASADNLDLDCDVNLRSSFLRNVLPKDMSGQCPVLEGGSDIPSTGEDTQSEFVGDEYVDWVQL</sequence>
<evidence type="ECO:0000313" key="2">
    <source>
        <dbReference type="Proteomes" id="UP001163835"/>
    </source>
</evidence>
<dbReference type="Proteomes" id="UP001163835">
    <property type="component" value="Unassembled WGS sequence"/>
</dbReference>